<sequence>MEHYPIVCKDPLAPFDVGTIAFTTMQFYHKWAPFKLAPLIERLSDGITWTPVLPAPLHNLISIRVWGTHGQKAYSNGNPHRMYHAFVRVCAKEPVTRRQAGQILLSLSQNLLYFPDRYTFHPLVMQLGVTCNTMGLPVYSEAALKMALLSMRVFIAPNTQQEALEEMGRLVHIAPQKTPGTLIHGVFSQDELKSCLPKGIFDRFFNQTPYVCGWKVGKEPMCEKWAVTINPEGSTHNDDGTKNPPTLQDLARVGVVGACLKMKRRGLGPRRYRPYDAK</sequence>
<protein>
    <submittedName>
        <fullName evidence="1">GAM-1</fullName>
    </submittedName>
</protein>
<name>A0A4Y5G351_9ADEN</name>
<accession>A0A4Y5G351</accession>
<dbReference type="Proteomes" id="UP000316972">
    <property type="component" value="Segment"/>
</dbReference>
<dbReference type="EMBL" id="MG953201">
    <property type="protein sequence ID" value="QCC26490.1"/>
    <property type="molecule type" value="Genomic_DNA"/>
</dbReference>
<organism evidence="1 2">
    <name type="scientific">Fowl aviadenovirus B</name>
    <dbReference type="NCBI Taxonomy" id="190062"/>
    <lineage>
        <taxon>Viruses</taxon>
        <taxon>Varidnaviria</taxon>
        <taxon>Bamfordvirae</taxon>
        <taxon>Preplasmiviricota</taxon>
        <taxon>Polisuviricotina</taxon>
        <taxon>Pharingeaviricetes</taxon>
        <taxon>Rowavirales</taxon>
        <taxon>Adenoviridae</taxon>
        <taxon>Aviadenovirus</taxon>
        <taxon>Aviadenovirus quintum</taxon>
    </lineage>
</organism>
<evidence type="ECO:0000313" key="2">
    <source>
        <dbReference type="Proteomes" id="UP000316972"/>
    </source>
</evidence>
<evidence type="ECO:0000313" key="1">
    <source>
        <dbReference type="EMBL" id="QCC26490.1"/>
    </source>
</evidence>
<reference evidence="1 2" key="1">
    <citation type="journal article" date="2019" name="Heliyon">
        <title>An emerging new fowl adenovirus genotype.</title>
        <authorList>
            <person name="Kajan G.L."/>
            <person name="Affranio I."/>
            <person name="Tothne Bistyak A."/>
            <person name="Kecskemeti S."/>
            <person name="Benko M."/>
        </authorList>
    </citation>
    <scope>NUCLEOTIDE SEQUENCE [LARGE SCALE GENOMIC DNA]</scope>
    <source>
        <strain evidence="1 2">40440-M/2015 Debrecen</strain>
    </source>
</reference>
<proteinExistence type="predicted"/>